<keyword evidence="2" id="KW-0472">Membrane</keyword>
<name>A0A848KL37_9NOCA</name>
<feature type="compositionally biased region" description="Polar residues" evidence="1">
    <location>
        <begin position="126"/>
        <end position="137"/>
    </location>
</feature>
<dbReference type="Pfam" id="PF13559">
    <property type="entry name" value="DUF4129"/>
    <property type="match status" value="1"/>
</dbReference>
<reference evidence="4 5" key="1">
    <citation type="submission" date="2019-05" db="EMBL/GenBank/DDBJ databases">
        <authorList>
            <person name="Lee S.D."/>
        </authorList>
    </citation>
    <scope>NUCLEOTIDE SEQUENCE [LARGE SCALE GENOMIC DNA]</scope>
    <source>
        <strain evidence="4 5">YC2-7</strain>
    </source>
</reference>
<sequence>MRVAENGFRRAAAVLALVIVAAIALRGYVPGADPIPKQRSTSSPATIIAIVSIMSIAIVVTFIGLLQLLRRRKSAAVLIVRDSGADGPRGLRKRLLYLAAAAVLVFAIATALSTMSLGRSHEDTAPPTQANEQQSDAETQDKTPPPEEAPAPEENPLLIPLLGAQALLLVGLMIVGGIIVVRRSAVSDNEQFRIAPFDESTESVSDTLARAAALGLAEIADPDREPRAAIIACYAAMERALAEAPDAAPHESDTPTEVLARAVDHGVLHSDAAATLVALFTEARFSPHRMTEEQRTIAIDMLQLVSADLRGAS</sequence>
<keyword evidence="5" id="KW-1185">Reference proteome</keyword>
<evidence type="ECO:0000259" key="3">
    <source>
        <dbReference type="Pfam" id="PF13559"/>
    </source>
</evidence>
<dbReference type="RefSeq" id="WP_169589448.1">
    <property type="nucleotide sequence ID" value="NZ_VCQU01000006.1"/>
</dbReference>
<evidence type="ECO:0000313" key="4">
    <source>
        <dbReference type="EMBL" id="NMN96980.1"/>
    </source>
</evidence>
<dbReference type="EMBL" id="VCQU01000006">
    <property type="protein sequence ID" value="NMN96980.1"/>
    <property type="molecule type" value="Genomic_DNA"/>
</dbReference>
<organism evidence="4 5">
    <name type="scientific">Antrihabitans stalactiti</name>
    <dbReference type="NCBI Taxonomy" id="2584121"/>
    <lineage>
        <taxon>Bacteria</taxon>
        <taxon>Bacillati</taxon>
        <taxon>Actinomycetota</taxon>
        <taxon>Actinomycetes</taxon>
        <taxon>Mycobacteriales</taxon>
        <taxon>Nocardiaceae</taxon>
        <taxon>Antrihabitans</taxon>
    </lineage>
</organism>
<accession>A0A848KL37</accession>
<dbReference type="Proteomes" id="UP000535543">
    <property type="component" value="Unassembled WGS sequence"/>
</dbReference>
<proteinExistence type="predicted"/>
<feature type="transmembrane region" description="Helical" evidence="2">
    <location>
        <begin position="95"/>
        <end position="117"/>
    </location>
</feature>
<feature type="region of interest" description="Disordered" evidence="1">
    <location>
        <begin position="118"/>
        <end position="154"/>
    </location>
</feature>
<feature type="domain" description="Protein-glutamine gamma-glutamyltransferase-like C-terminal" evidence="3">
    <location>
        <begin position="233"/>
        <end position="299"/>
    </location>
</feature>
<protein>
    <submittedName>
        <fullName evidence="4">DUF4129 domain-containing protein</fullName>
    </submittedName>
</protein>
<evidence type="ECO:0000256" key="2">
    <source>
        <dbReference type="SAM" id="Phobius"/>
    </source>
</evidence>
<gene>
    <name evidence="4" type="ORF">FGL95_18230</name>
</gene>
<reference evidence="4 5" key="2">
    <citation type="submission" date="2020-06" db="EMBL/GenBank/DDBJ databases">
        <title>Antribacter stalactiti gen. nov., sp. nov., a new member of the family Nacardiaceae isolated from a cave.</title>
        <authorList>
            <person name="Kim I.S."/>
        </authorList>
    </citation>
    <scope>NUCLEOTIDE SEQUENCE [LARGE SCALE GENOMIC DNA]</scope>
    <source>
        <strain evidence="4 5">YC2-7</strain>
    </source>
</reference>
<evidence type="ECO:0000256" key="1">
    <source>
        <dbReference type="SAM" id="MobiDB-lite"/>
    </source>
</evidence>
<comment type="caution">
    <text evidence="4">The sequence shown here is derived from an EMBL/GenBank/DDBJ whole genome shotgun (WGS) entry which is preliminary data.</text>
</comment>
<dbReference type="AlphaFoldDB" id="A0A848KL37"/>
<keyword evidence="2" id="KW-0812">Transmembrane</keyword>
<keyword evidence="2" id="KW-1133">Transmembrane helix</keyword>
<feature type="transmembrane region" description="Helical" evidence="2">
    <location>
        <begin position="47"/>
        <end position="69"/>
    </location>
</feature>
<dbReference type="InterPro" id="IPR025403">
    <property type="entry name" value="TgpA-like_C"/>
</dbReference>
<feature type="transmembrane region" description="Helical" evidence="2">
    <location>
        <begin position="157"/>
        <end position="181"/>
    </location>
</feature>
<evidence type="ECO:0000313" key="5">
    <source>
        <dbReference type="Proteomes" id="UP000535543"/>
    </source>
</evidence>